<sequence>MNPTTLTSPSPWQQLRRTHTADWLKLRRTLTLGLALGGGALPVVLNFLIFYFKGDKLLRPGQNPWAHYVYMSWQSAAVLLLPLFLILLTSLLVAIENKATAWKHLYALPVGRGAVLGSKLLVLLQLNMLAQVVYVLLLLASGKILGFVRPELLFQQHAAPVGGVALMLAHTFVATLGVLGIQYVAALWWRSFAMPLAAGIGGLVAALTLLRWEYIDWVPYAAPTQILHGIIEQPNGTLSIQAGVSLAEWTSLGWFAAAVVLGYGLLLFRKRAD</sequence>
<protein>
    <recommendedName>
        <fullName evidence="4">ABC-2 family transporter</fullName>
    </recommendedName>
</protein>
<feature type="transmembrane region" description="Helical" evidence="1">
    <location>
        <begin position="120"/>
        <end position="141"/>
    </location>
</feature>
<dbReference type="Pfam" id="PF12730">
    <property type="entry name" value="ABC2_membrane_4"/>
    <property type="match status" value="1"/>
</dbReference>
<dbReference type="AlphaFoldDB" id="A0A2M9BMQ8"/>
<proteinExistence type="predicted"/>
<dbReference type="Proteomes" id="UP000228535">
    <property type="component" value="Unassembled WGS sequence"/>
</dbReference>
<keyword evidence="1" id="KW-0812">Transmembrane</keyword>
<organism evidence="2 3">
    <name type="scientific">Hymenobacter chitinivorans DSM 11115</name>
    <dbReference type="NCBI Taxonomy" id="1121954"/>
    <lineage>
        <taxon>Bacteria</taxon>
        <taxon>Pseudomonadati</taxon>
        <taxon>Bacteroidota</taxon>
        <taxon>Cytophagia</taxon>
        <taxon>Cytophagales</taxon>
        <taxon>Hymenobacteraceae</taxon>
        <taxon>Hymenobacter</taxon>
    </lineage>
</organism>
<accession>A0A2M9BMQ8</accession>
<dbReference type="RefSeq" id="WP_100334963.1">
    <property type="nucleotide sequence ID" value="NZ_PGFA01000001.1"/>
</dbReference>
<evidence type="ECO:0000313" key="2">
    <source>
        <dbReference type="EMBL" id="PJJ59237.1"/>
    </source>
</evidence>
<feature type="transmembrane region" description="Helical" evidence="1">
    <location>
        <begin position="72"/>
        <end position="95"/>
    </location>
</feature>
<comment type="caution">
    <text evidence="2">The sequence shown here is derived from an EMBL/GenBank/DDBJ whole genome shotgun (WGS) entry which is preliminary data.</text>
</comment>
<dbReference type="CDD" id="cd21809">
    <property type="entry name" value="ABC-2_lan_permease-like"/>
    <property type="match status" value="1"/>
</dbReference>
<dbReference type="EMBL" id="PGFA01000001">
    <property type="protein sequence ID" value="PJJ59237.1"/>
    <property type="molecule type" value="Genomic_DNA"/>
</dbReference>
<dbReference type="OrthoDB" id="5946463at2"/>
<keyword evidence="3" id="KW-1185">Reference proteome</keyword>
<feature type="transmembrane region" description="Helical" evidence="1">
    <location>
        <begin position="251"/>
        <end position="268"/>
    </location>
</feature>
<evidence type="ECO:0000313" key="3">
    <source>
        <dbReference type="Proteomes" id="UP000228535"/>
    </source>
</evidence>
<gene>
    <name evidence="2" type="ORF">CLV45_0653</name>
</gene>
<reference evidence="2 3" key="1">
    <citation type="submission" date="2017-11" db="EMBL/GenBank/DDBJ databases">
        <title>Genomic Encyclopedia of Archaeal and Bacterial Type Strains, Phase II (KMG-II): From Individual Species to Whole Genera.</title>
        <authorList>
            <person name="Goeker M."/>
        </authorList>
    </citation>
    <scope>NUCLEOTIDE SEQUENCE [LARGE SCALE GENOMIC DNA]</scope>
    <source>
        <strain evidence="2 3">DSM 11115</strain>
    </source>
</reference>
<keyword evidence="1" id="KW-0472">Membrane</keyword>
<keyword evidence="1" id="KW-1133">Transmembrane helix</keyword>
<feature type="transmembrane region" description="Helical" evidence="1">
    <location>
        <begin position="192"/>
        <end position="210"/>
    </location>
</feature>
<feature type="transmembrane region" description="Helical" evidence="1">
    <location>
        <begin position="30"/>
        <end position="52"/>
    </location>
</feature>
<evidence type="ECO:0000256" key="1">
    <source>
        <dbReference type="SAM" id="Phobius"/>
    </source>
</evidence>
<feature type="transmembrane region" description="Helical" evidence="1">
    <location>
        <begin position="161"/>
        <end position="185"/>
    </location>
</feature>
<name>A0A2M9BMQ8_9BACT</name>
<evidence type="ECO:0008006" key="4">
    <source>
        <dbReference type="Google" id="ProtNLM"/>
    </source>
</evidence>